<dbReference type="InterPro" id="IPR012495">
    <property type="entry name" value="TadE-like_dom"/>
</dbReference>
<evidence type="ECO:0000313" key="4">
    <source>
        <dbReference type="Proteomes" id="UP000049983"/>
    </source>
</evidence>
<name>A0A0M6ZH02_9HYPH</name>
<feature type="domain" description="TadE-like" evidence="2">
    <location>
        <begin position="25"/>
        <end position="65"/>
    </location>
</feature>
<dbReference type="AlphaFoldDB" id="A0A0M6ZH02"/>
<dbReference type="GeneID" id="97672861"/>
<keyword evidence="1" id="KW-0472">Membrane</keyword>
<dbReference type="Proteomes" id="UP000049983">
    <property type="component" value="Unassembled WGS sequence"/>
</dbReference>
<dbReference type="OrthoDB" id="7990385at2"/>
<keyword evidence="1" id="KW-1133">Transmembrane helix</keyword>
<reference evidence="4" key="1">
    <citation type="submission" date="2015-07" db="EMBL/GenBank/DDBJ databases">
        <authorList>
            <person name="Rodrigo-Torres Lidia"/>
            <person name="Arahal R.David."/>
        </authorList>
    </citation>
    <scope>NUCLEOTIDE SEQUENCE [LARGE SCALE GENOMIC DNA]</scope>
    <source>
        <strain evidence="4">CECT 5096</strain>
    </source>
</reference>
<evidence type="ECO:0000256" key="1">
    <source>
        <dbReference type="SAM" id="Phobius"/>
    </source>
</evidence>
<keyword evidence="4" id="KW-1185">Reference proteome</keyword>
<dbReference type="RefSeq" id="WP_082442957.1">
    <property type="nucleotide sequence ID" value="NZ_CXWA01000009.1"/>
</dbReference>
<feature type="transmembrane region" description="Helical" evidence="1">
    <location>
        <begin position="31"/>
        <end position="54"/>
    </location>
</feature>
<dbReference type="STRING" id="311410.LA5095_05042"/>
<evidence type="ECO:0000313" key="3">
    <source>
        <dbReference type="EMBL" id="CTQ78409.1"/>
    </source>
</evidence>
<gene>
    <name evidence="3" type="ORF">LA5096_05617</name>
</gene>
<accession>A0A0M6ZH02</accession>
<proteinExistence type="predicted"/>
<organism evidence="3 4">
    <name type="scientific">Roseibium album</name>
    <dbReference type="NCBI Taxonomy" id="311410"/>
    <lineage>
        <taxon>Bacteria</taxon>
        <taxon>Pseudomonadati</taxon>
        <taxon>Pseudomonadota</taxon>
        <taxon>Alphaproteobacteria</taxon>
        <taxon>Hyphomicrobiales</taxon>
        <taxon>Stappiaceae</taxon>
        <taxon>Roseibium</taxon>
    </lineage>
</organism>
<dbReference type="EMBL" id="CXWC01000015">
    <property type="protein sequence ID" value="CTQ78409.1"/>
    <property type="molecule type" value="Genomic_DNA"/>
</dbReference>
<keyword evidence="1" id="KW-0812">Transmembrane</keyword>
<protein>
    <submittedName>
        <fullName evidence="3">Flp pilus assembly protein TadG</fullName>
    </submittedName>
</protein>
<evidence type="ECO:0000259" key="2">
    <source>
        <dbReference type="Pfam" id="PF07811"/>
    </source>
</evidence>
<dbReference type="Pfam" id="PF07811">
    <property type="entry name" value="TadE"/>
    <property type="match status" value="1"/>
</dbReference>
<sequence length="183" mass="20612">MSGREKHRRFLGTRLLRSLLKDREGVTAIEFSMVALPFFIIVFGIMEVGITMFVNRMVDNALISASRLIRTGQHIDISSNEEFKNKICGFMPAFMCDIERIIVAVETANTFSEASDKASLYDEHGDLKEDGFSHAPGGAGDIVVVKLIYKWPMMTSALNLALNDHGTERFLTSTMVFRNEPWE</sequence>